<dbReference type="AlphaFoldDB" id="A0A7Z9DY74"/>
<accession>A0A7Z9DY74</accession>
<dbReference type="Proteomes" id="UP000184550">
    <property type="component" value="Unassembled WGS sequence"/>
</dbReference>
<dbReference type="RefSeq" id="WP_083619652.1">
    <property type="nucleotide sequence ID" value="NZ_LR734861.1"/>
</dbReference>
<evidence type="ECO:0000256" key="1">
    <source>
        <dbReference type="SAM" id="MobiDB-lite"/>
    </source>
</evidence>
<feature type="region of interest" description="Disordered" evidence="1">
    <location>
        <begin position="1"/>
        <end position="48"/>
    </location>
</feature>
<evidence type="ECO:0000313" key="2">
    <source>
        <dbReference type="EMBL" id="VXD15443.1"/>
    </source>
</evidence>
<reference evidence="2" key="1">
    <citation type="submission" date="2019-10" db="EMBL/GenBank/DDBJ databases">
        <authorList>
            <consortium name="Genoscope - CEA"/>
            <person name="William W."/>
        </authorList>
    </citation>
    <scope>NUCLEOTIDE SEQUENCE [LARGE SCALE GENOMIC DNA]</scope>
    <source>
        <strain evidence="2">BBR_PRJEB10992</strain>
    </source>
</reference>
<proteinExistence type="predicted"/>
<sequence length="130" mass="14747">MDEKTPPAIVRPKPPAEMQLTPAGSEKSIRPPRSFSDKDRPSFSKPRRVEVTPVKPWVELDEAQNQVGEVFNLGDMIQVRSPWGEIAIAQIQQFYEVSPGSLWACFVPTEEREEWTWKGGSIRAELLKKA</sequence>
<feature type="compositionally biased region" description="Basic and acidic residues" evidence="1">
    <location>
        <begin position="35"/>
        <end position="48"/>
    </location>
</feature>
<protein>
    <submittedName>
        <fullName evidence="2">Uncharacterized protein</fullName>
    </submittedName>
</protein>
<organism evidence="2 3">
    <name type="scientific">Planktothrix serta PCC 8927</name>
    <dbReference type="NCBI Taxonomy" id="671068"/>
    <lineage>
        <taxon>Bacteria</taxon>
        <taxon>Bacillati</taxon>
        <taxon>Cyanobacteriota</taxon>
        <taxon>Cyanophyceae</taxon>
        <taxon>Oscillatoriophycideae</taxon>
        <taxon>Oscillatoriales</taxon>
        <taxon>Microcoleaceae</taxon>
        <taxon>Planktothrix</taxon>
    </lineage>
</organism>
<comment type="caution">
    <text evidence="2">The sequence shown here is derived from an EMBL/GenBank/DDBJ whole genome shotgun (WGS) entry which is preliminary data.</text>
</comment>
<name>A0A7Z9DY74_9CYAN</name>
<gene>
    <name evidence="2" type="ORF">PL8927_480022</name>
</gene>
<dbReference type="EMBL" id="CZCU02000122">
    <property type="protein sequence ID" value="VXD15443.1"/>
    <property type="molecule type" value="Genomic_DNA"/>
</dbReference>
<keyword evidence="3" id="KW-1185">Reference proteome</keyword>
<dbReference type="OrthoDB" id="460370at2"/>
<evidence type="ECO:0000313" key="3">
    <source>
        <dbReference type="Proteomes" id="UP000184550"/>
    </source>
</evidence>